<reference evidence="3" key="1">
    <citation type="submission" date="2020-05" db="EMBL/GenBank/DDBJ databases">
        <authorList>
            <person name="Chiriac C."/>
            <person name="Salcher M."/>
            <person name="Ghai R."/>
            <person name="Kavagutti S V."/>
        </authorList>
    </citation>
    <scope>NUCLEOTIDE SEQUENCE</scope>
</reference>
<proteinExistence type="predicted"/>
<dbReference type="PROSITE" id="PS52050">
    <property type="entry name" value="WYL"/>
    <property type="match status" value="1"/>
</dbReference>
<protein>
    <submittedName>
        <fullName evidence="3">Unannotated protein</fullName>
    </submittedName>
</protein>
<dbReference type="InterPro" id="IPR057727">
    <property type="entry name" value="WCX_dom"/>
</dbReference>
<dbReference type="PANTHER" id="PTHR34580">
    <property type="match status" value="1"/>
</dbReference>
<sequence length="325" mass="36314">MPDVADQLKVPTVSRKIERLINLTIALLATKRYLTKSEIFRSVDGYEGSAETKERMFERDKDDLRNLGVVIEVGSFDPVFEDEAGYRIKPERYSLDLGEITGVQIALLSLAAQAWRGAALDDAAHSALTKLRSIGVESDLDGVPAITPRLNAAHRDFVVITTAISKRQRISFTYLGASLERQSRIIEPFAIATKNSHWYVAGNDTEKSQVRTFRLDRIDGEITSMPVSGGYQIPEGFDVFESLSNLQSATVATIDIRKGKAQLLRNTALSIVDMGEWDQITVEYFDSQTLIDLVLWHGEDVVVKAPIELRKDVITKLHEIVRLHA</sequence>
<feature type="domain" description="WCX" evidence="2">
    <location>
        <begin position="251"/>
        <end position="320"/>
    </location>
</feature>
<dbReference type="InterPro" id="IPR026881">
    <property type="entry name" value="WYL_dom"/>
</dbReference>
<dbReference type="AlphaFoldDB" id="A0A6J7XPA8"/>
<dbReference type="Pfam" id="PF13280">
    <property type="entry name" value="WYL"/>
    <property type="match status" value="1"/>
</dbReference>
<feature type="domain" description="WYL" evidence="1">
    <location>
        <begin position="159"/>
        <end position="219"/>
    </location>
</feature>
<name>A0A6J7XPA8_9ZZZZ</name>
<dbReference type="Pfam" id="PF25583">
    <property type="entry name" value="WCX"/>
    <property type="match status" value="1"/>
</dbReference>
<accession>A0A6J7XPA8</accession>
<dbReference type="InterPro" id="IPR051534">
    <property type="entry name" value="CBASS_pafABC_assoc_protein"/>
</dbReference>
<evidence type="ECO:0000259" key="1">
    <source>
        <dbReference type="Pfam" id="PF13280"/>
    </source>
</evidence>
<dbReference type="EMBL" id="CAFBSF010000002">
    <property type="protein sequence ID" value="CAB5239140.1"/>
    <property type="molecule type" value="Genomic_DNA"/>
</dbReference>
<gene>
    <name evidence="3" type="ORF">UFOPK3520_00076</name>
</gene>
<organism evidence="3">
    <name type="scientific">freshwater metagenome</name>
    <dbReference type="NCBI Taxonomy" id="449393"/>
    <lineage>
        <taxon>unclassified sequences</taxon>
        <taxon>metagenomes</taxon>
        <taxon>ecological metagenomes</taxon>
    </lineage>
</organism>
<dbReference type="PANTHER" id="PTHR34580:SF3">
    <property type="entry name" value="PROTEIN PAFB"/>
    <property type="match status" value="1"/>
</dbReference>
<evidence type="ECO:0000313" key="3">
    <source>
        <dbReference type="EMBL" id="CAB5239140.1"/>
    </source>
</evidence>
<evidence type="ECO:0000259" key="2">
    <source>
        <dbReference type="Pfam" id="PF25583"/>
    </source>
</evidence>